<proteinExistence type="predicted"/>
<dbReference type="RefSeq" id="WP_119839588.1">
    <property type="nucleotide sequence ID" value="NZ_CP060436.1"/>
</dbReference>
<dbReference type="Proteomes" id="UP000283786">
    <property type="component" value="Chromosome"/>
</dbReference>
<dbReference type="OrthoDB" id="7666115at2"/>
<accession>A0A418SFY4</accession>
<evidence type="ECO:0000313" key="2">
    <source>
        <dbReference type="Proteomes" id="UP000283786"/>
    </source>
</evidence>
<evidence type="ECO:0008006" key="3">
    <source>
        <dbReference type="Google" id="ProtNLM"/>
    </source>
</evidence>
<gene>
    <name evidence="1" type="ORF">PSAL_011070</name>
</gene>
<name>A0A418SFY4_9RHOB</name>
<evidence type="ECO:0000313" key="1">
    <source>
        <dbReference type="EMBL" id="QPM89878.1"/>
    </source>
</evidence>
<sequence>MRHALLTLPLLGLTALSGITIQPAPARALAPADVIAAADESSCTEARTCSALLTASDYDAPAPNLAVGDRVAATDDRTQLVRDPGRYRLDPYGTFYQIDNKVVEVNRITMKIIRLLGPAADVLK</sequence>
<keyword evidence="2" id="KW-1185">Reference proteome</keyword>
<protein>
    <recommendedName>
        <fullName evidence="3">Excinuclease ABC subunit A</fullName>
    </recommendedName>
</protein>
<dbReference type="AlphaFoldDB" id="A0A418SFY4"/>
<dbReference type="EMBL" id="CP060436">
    <property type="protein sequence ID" value="QPM89878.1"/>
    <property type="molecule type" value="Genomic_DNA"/>
</dbReference>
<dbReference type="KEGG" id="palw:PSAL_011070"/>
<reference evidence="1 2" key="1">
    <citation type="submission" date="2020-08" db="EMBL/GenBank/DDBJ databases">
        <title>Genome sequence of Rhodobacteraceae bacterium Lw-13e.</title>
        <authorList>
            <person name="Poehlein A."/>
            <person name="Wolter L."/>
            <person name="Daniel R."/>
            <person name="Brinkhoff T."/>
        </authorList>
    </citation>
    <scope>NUCLEOTIDE SEQUENCE [LARGE SCALE GENOMIC DNA]</scope>
    <source>
        <strain evidence="1 2">Lw-13e</strain>
    </source>
</reference>
<organism evidence="1 2">
    <name type="scientific">Pseudooceanicola algae</name>
    <dbReference type="NCBI Taxonomy" id="1537215"/>
    <lineage>
        <taxon>Bacteria</taxon>
        <taxon>Pseudomonadati</taxon>
        <taxon>Pseudomonadota</taxon>
        <taxon>Alphaproteobacteria</taxon>
        <taxon>Rhodobacterales</taxon>
        <taxon>Paracoccaceae</taxon>
        <taxon>Pseudooceanicola</taxon>
    </lineage>
</organism>